<protein>
    <recommendedName>
        <fullName evidence="4">Zinc finger BED domain-containing protein 4</fullName>
    </recommendedName>
</protein>
<dbReference type="SUPFAM" id="SSF53098">
    <property type="entry name" value="Ribonuclease H-like"/>
    <property type="match status" value="1"/>
</dbReference>
<dbReference type="PANTHER" id="PTHR47241:SF1">
    <property type="entry name" value="BED-TYPE DOMAIN-CONTAINING PROTEIN"/>
    <property type="match status" value="1"/>
</dbReference>
<proteinExistence type="predicted"/>
<dbReference type="InterPro" id="IPR012337">
    <property type="entry name" value="RNaseH-like_sf"/>
</dbReference>
<sequence>MKKGISLLNIKNIDCLSHQIQLVVKEGLKSQESIIAAINKCKKIATHFHHSNVAQDELVNLQEKLNQPKLKIIQECVTRWNSTFYMLKRILKNKDSLCLYASTSNKISQLTSEEWILVEKLITLLQPFEEITRELSAANVYISSVIPLLATLEKVINEYNASDECIRNTILVLKQEMRHRFSHLENDILFATATFIDPRYKTKFFKNPSTKDQVMKNILDSLGDEDLSLPSCSKPKRPKIRNQDNENLGSITSLSEKSVTLKETMKMMMD</sequence>
<comment type="caution">
    <text evidence="2">The sequence shown here is derived from an EMBL/GenBank/DDBJ whole genome shotgun (WGS) entry which is preliminary data.</text>
</comment>
<feature type="region of interest" description="Disordered" evidence="1">
    <location>
        <begin position="229"/>
        <end position="253"/>
    </location>
</feature>
<dbReference type="InterPro" id="IPR052865">
    <property type="entry name" value="Zinc_finger_BED"/>
</dbReference>
<evidence type="ECO:0000256" key="1">
    <source>
        <dbReference type="SAM" id="MobiDB-lite"/>
    </source>
</evidence>
<evidence type="ECO:0008006" key="4">
    <source>
        <dbReference type="Google" id="ProtNLM"/>
    </source>
</evidence>
<dbReference type="EMBL" id="CAVLGL010000087">
    <property type="protein sequence ID" value="CAK1592726.1"/>
    <property type="molecule type" value="Genomic_DNA"/>
</dbReference>
<keyword evidence="3" id="KW-1185">Reference proteome</keyword>
<dbReference type="AlphaFoldDB" id="A0AAV1LFT3"/>
<dbReference type="GO" id="GO:0005634">
    <property type="term" value="C:nucleus"/>
    <property type="evidence" value="ECO:0007669"/>
    <property type="project" value="TreeGrafter"/>
</dbReference>
<evidence type="ECO:0000313" key="3">
    <source>
        <dbReference type="Proteomes" id="UP001314205"/>
    </source>
</evidence>
<dbReference type="Proteomes" id="UP001314205">
    <property type="component" value="Unassembled WGS sequence"/>
</dbReference>
<accession>A0AAV1LFT3</accession>
<gene>
    <name evidence="2" type="ORF">PARMNEM_LOCUS12620</name>
</gene>
<reference evidence="2 3" key="1">
    <citation type="submission" date="2023-11" db="EMBL/GenBank/DDBJ databases">
        <authorList>
            <person name="Hedman E."/>
            <person name="Englund M."/>
            <person name="Stromberg M."/>
            <person name="Nyberg Akerstrom W."/>
            <person name="Nylinder S."/>
            <person name="Jareborg N."/>
            <person name="Kallberg Y."/>
            <person name="Kronander E."/>
        </authorList>
    </citation>
    <scope>NUCLEOTIDE SEQUENCE [LARGE SCALE GENOMIC DNA]</scope>
</reference>
<evidence type="ECO:0000313" key="2">
    <source>
        <dbReference type="EMBL" id="CAK1592726.1"/>
    </source>
</evidence>
<dbReference type="PANTHER" id="PTHR47241">
    <property type="entry name" value="FINGER PROTEIN, PUTATIVE-RELATED"/>
    <property type="match status" value="1"/>
</dbReference>
<name>A0AAV1LFT3_9NEOP</name>
<organism evidence="2 3">
    <name type="scientific">Parnassius mnemosyne</name>
    <name type="common">clouded apollo</name>
    <dbReference type="NCBI Taxonomy" id="213953"/>
    <lineage>
        <taxon>Eukaryota</taxon>
        <taxon>Metazoa</taxon>
        <taxon>Ecdysozoa</taxon>
        <taxon>Arthropoda</taxon>
        <taxon>Hexapoda</taxon>
        <taxon>Insecta</taxon>
        <taxon>Pterygota</taxon>
        <taxon>Neoptera</taxon>
        <taxon>Endopterygota</taxon>
        <taxon>Lepidoptera</taxon>
        <taxon>Glossata</taxon>
        <taxon>Ditrysia</taxon>
        <taxon>Papilionoidea</taxon>
        <taxon>Papilionidae</taxon>
        <taxon>Parnassiinae</taxon>
        <taxon>Parnassini</taxon>
        <taxon>Parnassius</taxon>
        <taxon>Driopa</taxon>
    </lineage>
</organism>